<reference evidence="2 3" key="1">
    <citation type="submission" date="2024-05" db="EMBL/GenBank/DDBJ databases">
        <title>Culex pipiens pipiens assembly and annotation.</title>
        <authorList>
            <person name="Alout H."/>
            <person name="Durand T."/>
        </authorList>
    </citation>
    <scope>NUCLEOTIDE SEQUENCE [LARGE SCALE GENOMIC DNA]</scope>
    <source>
        <strain evidence="2">HA-2024</strain>
        <tissue evidence="2">Whole body</tissue>
    </source>
</reference>
<comment type="caution">
    <text evidence="2">The sequence shown here is derived from an EMBL/GenBank/DDBJ whole genome shotgun (WGS) entry which is preliminary data.</text>
</comment>
<evidence type="ECO:0008006" key="4">
    <source>
        <dbReference type="Google" id="ProtNLM"/>
    </source>
</evidence>
<feature type="signal peptide" evidence="1">
    <location>
        <begin position="1"/>
        <end position="16"/>
    </location>
</feature>
<dbReference type="EMBL" id="JBEHCU010009866">
    <property type="protein sequence ID" value="KAL1379119.1"/>
    <property type="molecule type" value="Genomic_DNA"/>
</dbReference>
<dbReference type="Proteomes" id="UP001562425">
    <property type="component" value="Unassembled WGS sequence"/>
</dbReference>
<evidence type="ECO:0000256" key="1">
    <source>
        <dbReference type="SAM" id="SignalP"/>
    </source>
</evidence>
<gene>
    <name evidence="2" type="ORF">pipiens_003842</name>
</gene>
<feature type="chain" id="PRO_5044872898" description="Secreted protein" evidence="1">
    <location>
        <begin position="17"/>
        <end position="74"/>
    </location>
</feature>
<accession>A0ABD1CTR2</accession>
<evidence type="ECO:0000313" key="3">
    <source>
        <dbReference type="Proteomes" id="UP001562425"/>
    </source>
</evidence>
<protein>
    <recommendedName>
        <fullName evidence="4">Secreted protein</fullName>
    </recommendedName>
</protein>
<organism evidence="2 3">
    <name type="scientific">Culex pipiens pipiens</name>
    <name type="common">Northern house mosquito</name>
    <dbReference type="NCBI Taxonomy" id="38569"/>
    <lineage>
        <taxon>Eukaryota</taxon>
        <taxon>Metazoa</taxon>
        <taxon>Ecdysozoa</taxon>
        <taxon>Arthropoda</taxon>
        <taxon>Hexapoda</taxon>
        <taxon>Insecta</taxon>
        <taxon>Pterygota</taxon>
        <taxon>Neoptera</taxon>
        <taxon>Endopterygota</taxon>
        <taxon>Diptera</taxon>
        <taxon>Nematocera</taxon>
        <taxon>Culicoidea</taxon>
        <taxon>Culicidae</taxon>
        <taxon>Culicinae</taxon>
        <taxon>Culicini</taxon>
        <taxon>Culex</taxon>
        <taxon>Culex</taxon>
    </lineage>
</organism>
<proteinExistence type="predicted"/>
<keyword evidence="1" id="KW-0732">Signal</keyword>
<name>A0ABD1CTR2_CULPP</name>
<keyword evidence="3" id="KW-1185">Reference proteome</keyword>
<evidence type="ECO:0000313" key="2">
    <source>
        <dbReference type="EMBL" id="KAL1379119.1"/>
    </source>
</evidence>
<sequence>MYCILLISALLMFGNCFPAVGISDGNSSQIADPQSPFGYGGILVDPENIGNETSGNSTVPELQFRRCIWFCWWW</sequence>
<dbReference type="AlphaFoldDB" id="A0ABD1CTR2"/>